<evidence type="ECO:0000256" key="2">
    <source>
        <dbReference type="ARBA" id="ARBA00022457"/>
    </source>
</evidence>
<comment type="subunit">
    <text evidence="3">Monomer.</text>
</comment>
<keyword evidence="3" id="KW-0460">Magnesium</keyword>
<dbReference type="InterPro" id="IPR022880">
    <property type="entry name" value="DNApol_IV"/>
</dbReference>
<comment type="function">
    <text evidence="3">Poorly processive, error-prone DNA polymerase involved in untargeted mutagenesis. Copies undamaged DNA at stalled replication forks, which arise in vivo from mismatched or misaligned primer ends. These misaligned primers can be extended by PolIV. Exhibits no 3'-5' exonuclease (proofreading) activity. May be involved in translesional synthesis, in conjunction with the beta clamp from PolIII.</text>
</comment>
<keyword evidence="3" id="KW-0227">DNA damage</keyword>
<keyword evidence="3 5" id="KW-0808">Transferase</keyword>
<dbReference type="Pfam" id="PF00817">
    <property type="entry name" value="IMS"/>
    <property type="match status" value="1"/>
</dbReference>
<feature type="binding site" evidence="3">
    <location>
        <position position="104"/>
    </location>
    <ligand>
        <name>Mg(2+)</name>
        <dbReference type="ChEBI" id="CHEBI:18420"/>
    </ligand>
</feature>
<proteinExistence type="inferred from homology"/>
<name>A0ABR7K906_9FIRM</name>
<dbReference type="InterPro" id="IPR036775">
    <property type="entry name" value="DNA_pol_Y-fam_lit_finger_sf"/>
</dbReference>
<feature type="binding site" evidence="3">
    <location>
        <position position="10"/>
    </location>
    <ligand>
        <name>Mg(2+)</name>
        <dbReference type="ChEBI" id="CHEBI:18420"/>
    </ligand>
</feature>
<evidence type="ECO:0000313" key="6">
    <source>
        <dbReference type="Proteomes" id="UP000603474"/>
    </source>
</evidence>
<comment type="caution">
    <text evidence="5">The sequence shown here is derived from an EMBL/GenBank/DDBJ whole genome shotgun (WGS) entry which is preliminary data.</text>
</comment>
<dbReference type="Pfam" id="PF11799">
    <property type="entry name" value="IMS_C"/>
    <property type="match status" value="1"/>
</dbReference>
<dbReference type="NCBIfam" id="NF002492">
    <property type="entry name" value="PRK01810.1"/>
    <property type="match status" value="1"/>
</dbReference>
<dbReference type="Gene3D" id="3.40.1170.60">
    <property type="match status" value="1"/>
</dbReference>
<dbReference type="Gene3D" id="3.30.70.270">
    <property type="match status" value="1"/>
</dbReference>
<keyword evidence="6" id="KW-1185">Reference proteome</keyword>
<dbReference type="SUPFAM" id="SSF56672">
    <property type="entry name" value="DNA/RNA polymerases"/>
    <property type="match status" value="1"/>
</dbReference>
<feature type="domain" description="UmuC" evidence="4">
    <location>
        <begin position="6"/>
        <end position="187"/>
    </location>
</feature>
<dbReference type="Proteomes" id="UP000603474">
    <property type="component" value="Unassembled WGS sequence"/>
</dbReference>
<dbReference type="PANTHER" id="PTHR11076">
    <property type="entry name" value="DNA REPAIR POLYMERASE UMUC / TRANSFERASE FAMILY MEMBER"/>
    <property type="match status" value="1"/>
</dbReference>
<dbReference type="EMBL" id="JACRWG010000005">
    <property type="protein sequence ID" value="MBC6009199.1"/>
    <property type="molecule type" value="Genomic_DNA"/>
</dbReference>
<sequence length="393" mass="45226">MGMRIIFHIDMNAFYANCEISQHPELKGKPIVISHNSKRSVVSTASYEAREFGVHSAMPLFMAKEKCPDLIVVEPHFNLYHNLSQRFFEIVYTYSKKVEIASIDECYVDMSDYFTLTHAQPYVVAKEIQDKILETLSLPCSIGISPNKFLSKMASDMKKPLGITIITQRNLKEVLWPIKVGDMYGIGKKTAPKLEEVGIKTIADIANYDNYQTIRQFLGKNTLIYYNRANGRDLSPVVYEDTDMKSIGHSTTFESDISDEDSLKEEFKKVCLTVAERASKHDMYSNCVVITLKYTRFKSVTRQMLVQEYMNDYEKIYSYVMMLFNKHYTHEPLRLIGVTLNNVKRKEAIIEQMNIFDAKNEAVDPIDSLIENINKMTSAHLIKAKDYRINGKS</sequence>
<protein>
    <recommendedName>
        <fullName evidence="3">DNA polymerase IV</fullName>
        <shortName evidence="3">Pol IV</shortName>
        <ecNumber evidence="3">2.7.7.7</ecNumber>
    </recommendedName>
</protein>
<keyword evidence="3" id="KW-0235">DNA replication</keyword>
<dbReference type="SUPFAM" id="SSF100879">
    <property type="entry name" value="Lesion bypass DNA polymerase (Y-family), little finger domain"/>
    <property type="match status" value="1"/>
</dbReference>
<keyword evidence="2 3" id="KW-0515">Mutator protein</keyword>
<keyword evidence="3" id="KW-0238">DNA-binding</keyword>
<feature type="active site" evidence="3">
    <location>
        <position position="105"/>
    </location>
</feature>
<keyword evidence="3" id="KW-0239">DNA-directed DNA polymerase</keyword>
<keyword evidence="3 5" id="KW-0548">Nucleotidyltransferase</keyword>
<feature type="site" description="Substrate discrimination" evidence="3">
    <location>
        <position position="15"/>
    </location>
</feature>
<accession>A0ABR7K906</accession>
<keyword evidence="3" id="KW-0479">Metal-binding</keyword>
<evidence type="ECO:0000256" key="3">
    <source>
        <dbReference type="HAMAP-Rule" id="MF_01113"/>
    </source>
</evidence>
<reference evidence="5 6" key="1">
    <citation type="submission" date="2020-08" db="EMBL/GenBank/DDBJ databases">
        <authorList>
            <person name="Liu C."/>
            <person name="Sun Q."/>
        </authorList>
    </citation>
    <scope>NUCLEOTIDE SEQUENCE [LARGE SCALE GENOMIC DNA]</scope>
    <source>
        <strain evidence="5 6">NSJ-22</strain>
    </source>
</reference>
<comment type="subcellular location">
    <subcellularLocation>
        <location evidence="3">Cytoplasm</location>
    </subcellularLocation>
</comment>
<keyword evidence="3" id="KW-0963">Cytoplasm</keyword>
<organism evidence="5 6">
    <name type="scientific">Catenibacterium faecis</name>
    <dbReference type="NCBI Taxonomy" id="2764323"/>
    <lineage>
        <taxon>Bacteria</taxon>
        <taxon>Bacillati</taxon>
        <taxon>Bacillota</taxon>
        <taxon>Erysipelotrichia</taxon>
        <taxon>Erysipelotrichales</taxon>
        <taxon>Coprobacillaceae</taxon>
        <taxon>Catenibacterium</taxon>
    </lineage>
</organism>
<dbReference type="PROSITE" id="PS50173">
    <property type="entry name" value="UMUC"/>
    <property type="match status" value="1"/>
</dbReference>
<dbReference type="NCBIfam" id="NF002677">
    <property type="entry name" value="PRK02406.1"/>
    <property type="match status" value="1"/>
</dbReference>
<dbReference type="Gene3D" id="3.30.1490.100">
    <property type="entry name" value="DNA polymerase, Y-family, little finger domain"/>
    <property type="match status" value="1"/>
</dbReference>
<dbReference type="CDD" id="cd03586">
    <property type="entry name" value="PolY_Pol_IV_kappa"/>
    <property type="match status" value="1"/>
</dbReference>
<dbReference type="PANTHER" id="PTHR11076:SF33">
    <property type="entry name" value="DNA POLYMERASE KAPPA"/>
    <property type="match status" value="1"/>
</dbReference>
<evidence type="ECO:0000313" key="5">
    <source>
        <dbReference type="EMBL" id="MBC6009199.1"/>
    </source>
</evidence>
<dbReference type="GO" id="GO:0003887">
    <property type="term" value="F:DNA-directed DNA polymerase activity"/>
    <property type="evidence" value="ECO:0007669"/>
    <property type="project" value="UniProtKB-EC"/>
</dbReference>
<dbReference type="HAMAP" id="MF_01113">
    <property type="entry name" value="DNApol_IV"/>
    <property type="match status" value="1"/>
</dbReference>
<dbReference type="InterPro" id="IPR017961">
    <property type="entry name" value="DNA_pol_Y-fam_little_finger"/>
</dbReference>
<dbReference type="InterPro" id="IPR024728">
    <property type="entry name" value="PolY_HhH_motif"/>
</dbReference>
<dbReference type="EC" id="2.7.7.7" evidence="3"/>
<dbReference type="InterPro" id="IPR043128">
    <property type="entry name" value="Rev_trsase/Diguanyl_cyclase"/>
</dbReference>
<gene>
    <name evidence="3" type="primary">dinB</name>
    <name evidence="5" type="ORF">H8909_02905</name>
</gene>
<dbReference type="InterPro" id="IPR001126">
    <property type="entry name" value="UmuC"/>
</dbReference>
<keyword evidence="3" id="KW-0234">DNA repair</keyword>
<dbReference type="Pfam" id="PF11798">
    <property type="entry name" value="IMS_HHH"/>
    <property type="match status" value="1"/>
</dbReference>
<evidence type="ECO:0000256" key="1">
    <source>
        <dbReference type="ARBA" id="ARBA00010945"/>
    </source>
</evidence>
<comment type="cofactor">
    <cofactor evidence="3">
        <name>Mg(2+)</name>
        <dbReference type="ChEBI" id="CHEBI:18420"/>
    </cofactor>
    <text evidence="3">Binds 2 magnesium ions per subunit.</text>
</comment>
<comment type="similarity">
    <text evidence="1 3">Belongs to the DNA polymerase type-Y family.</text>
</comment>
<evidence type="ECO:0000259" key="4">
    <source>
        <dbReference type="PROSITE" id="PS50173"/>
    </source>
</evidence>
<comment type="catalytic activity">
    <reaction evidence="3">
        <text>DNA(n) + a 2'-deoxyribonucleoside 5'-triphosphate = DNA(n+1) + diphosphate</text>
        <dbReference type="Rhea" id="RHEA:22508"/>
        <dbReference type="Rhea" id="RHEA-COMP:17339"/>
        <dbReference type="Rhea" id="RHEA-COMP:17340"/>
        <dbReference type="ChEBI" id="CHEBI:33019"/>
        <dbReference type="ChEBI" id="CHEBI:61560"/>
        <dbReference type="ChEBI" id="CHEBI:173112"/>
        <dbReference type="EC" id="2.7.7.7"/>
    </reaction>
</comment>
<dbReference type="InterPro" id="IPR043502">
    <property type="entry name" value="DNA/RNA_pol_sf"/>
</dbReference>
<dbReference type="Gene3D" id="1.10.150.20">
    <property type="entry name" value="5' to 3' exonuclease, C-terminal subdomain"/>
    <property type="match status" value="1"/>
</dbReference>
<dbReference type="InterPro" id="IPR050116">
    <property type="entry name" value="DNA_polymerase-Y"/>
</dbReference>